<evidence type="ECO:0000313" key="1">
    <source>
        <dbReference type="EMBL" id="RXK53416.1"/>
    </source>
</evidence>
<sequence>MSHPKYLYVSLMPESLVASHLAPEEFGAYVATGSKKRARGQAIFFKLTDAHAGGLLTPDHVRRMDERHPRRSLYLSIYRVLERTPIEAFESAHLTTDDGRVLTLKPAPYVPAAGPRFHLYQEFCPVTPRVVSSLEPREFAARITDPAEPVSLPALVFAELQLGRLGDDPEAADTNNLPYPNLEHLRDCLRELRLKHGKPTKTVIRYLQQDVLFRTLTGGLCLAAAGGQFAWFPMPAQEELEIHHFPWWRSALRSFGA</sequence>
<accession>A0A4V1M613</accession>
<reference evidence="1 2" key="1">
    <citation type="submission" date="2019-01" db="EMBL/GenBank/DDBJ databases">
        <title>Lacunisphaera sp. strain TWA-58.</title>
        <authorList>
            <person name="Chen W.-M."/>
        </authorList>
    </citation>
    <scope>NUCLEOTIDE SEQUENCE [LARGE SCALE GENOMIC DNA]</scope>
    <source>
        <strain evidence="1 2">TWA-58</strain>
    </source>
</reference>
<dbReference type="Proteomes" id="UP000290218">
    <property type="component" value="Unassembled WGS sequence"/>
</dbReference>
<organism evidence="1 2">
    <name type="scientific">Oleiharenicola lentus</name>
    <dbReference type="NCBI Taxonomy" id="2508720"/>
    <lineage>
        <taxon>Bacteria</taxon>
        <taxon>Pseudomonadati</taxon>
        <taxon>Verrucomicrobiota</taxon>
        <taxon>Opitutia</taxon>
        <taxon>Opitutales</taxon>
        <taxon>Opitutaceae</taxon>
        <taxon>Oleiharenicola</taxon>
    </lineage>
</organism>
<comment type="caution">
    <text evidence="1">The sequence shown here is derived from an EMBL/GenBank/DDBJ whole genome shotgun (WGS) entry which is preliminary data.</text>
</comment>
<dbReference type="EMBL" id="SDHX01000002">
    <property type="protein sequence ID" value="RXK53416.1"/>
    <property type="molecule type" value="Genomic_DNA"/>
</dbReference>
<gene>
    <name evidence="1" type="ORF">ESB00_17125</name>
</gene>
<dbReference type="RefSeq" id="WP_129049011.1">
    <property type="nucleotide sequence ID" value="NZ_SDHX01000002.1"/>
</dbReference>
<protein>
    <submittedName>
        <fullName evidence="1">Uncharacterized protein</fullName>
    </submittedName>
</protein>
<name>A0A4V1M613_9BACT</name>
<dbReference type="AlphaFoldDB" id="A0A4V1M613"/>
<keyword evidence="2" id="KW-1185">Reference proteome</keyword>
<dbReference type="OrthoDB" id="1118320at2"/>
<proteinExistence type="predicted"/>
<evidence type="ECO:0000313" key="2">
    <source>
        <dbReference type="Proteomes" id="UP000290218"/>
    </source>
</evidence>